<keyword evidence="1" id="KW-0812">Transmembrane</keyword>
<proteinExistence type="predicted"/>
<sequence length="253" mass="28234">MQHNRKKSLRDFFLFLEETVTELLHIKHNRHVSLLVVIRQILFTGVEALPLIGFIALAIGCLTIMQGYAFLSNFGQGIWVHIILVRVVVGELSGIITALVVIARSGTAISTELGNMVVNREMQLLKSFDIAPMGYLVVSRILGVVISMLVLTLYFNIIAVLGGWLFAQFFNHLSFGAFMNDFLSVLTFPYILMTILKSVIFGFVIAITASYEGMSVYRASTEVPQRTIKAVVISIFSVLILDLIISWLFWIGA</sequence>
<dbReference type="eggNOG" id="COG0767">
    <property type="taxonomic scope" value="Bacteria"/>
</dbReference>
<evidence type="ECO:0008006" key="4">
    <source>
        <dbReference type="Google" id="ProtNLM"/>
    </source>
</evidence>
<evidence type="ECO:0000313" key="3">
    <source>
        <dbReference type="Proteomes" id="UP000002019"/>
    </source>
</evidence>
<name>B0VJ26_CLOAI</name>
<dbReference type="EMBL" id="CU466930">
    <property type="protein sequence ID" value="CAO81227.1"/>
    <property type="molecule type" value="Genomic_DNA"/>
</dbReference>
<dbReference type="KEGG" id="caci:CLOAM1374"/>
<dbReference type="Proteomes" id="UP000002019">
    <property type="component" value="Chromosome"/>
</dbReference>
<dbReference type="Pfam" id="PF02405">
    <property type="entry name" value="MlaE"/>
    <property type="match status" value="1"/>
</dbReference>
<dbReference type="GO" id="GO:0043190">
    <property type="term" value="C:ATP-binding cassette (ABC) transporter complex"/>
    <property type="evidence" value="ECO:0007669"/>
    <property type="project" value="InterPro"/>
</dbReference>
<protein>
    <recommendedName>
        <fullName evidence="4">ABC transporter permease</fullName>
    </recommendedName>
</protein>
<evidence type="ECO:0000256" key="1">
    <source>
        <dbReference type="SAM" id="Phobius"/>
    </source>
</evidence>
<keyword evidence="1" id="KW-0472">Membrane</keyword>
<reference evidence="2 3" key="1">
    <citation type="journal article" date="2008" name="J. Bacteriol.">
        <title>'Candidatus Cloacamonas acidaminovorans': genome sequence reconstruction provides a first glimpse of a new bacterial division.</title>
        <authorList>
            <person name="Pelletier E."/>
            <person name="Kreimeyer A."/>
            <person name="Bocs S."/>
            <person name="Rouy Z."/>
            <person name="Gyapay G."/>
            <person name="Chouari R."/>
            <person name="Riviere D."/>
            <person name="Ganesan A."/>
            <person name="Daegelen P."/>
            <person name="Sghir A."/>
            <person name="Cohen G.N."/>
            <person name="Medigue C."/>
            <person name="Weissenbach J."/>
            <person name="Le Paslier D."/>
        </authorList>
    </citation>
    <scope>NUCLEOTIDE SEQUENCE [LARGE SCALE GENOMIC DNA]</scope>
    <source>
        <strain evidence="3">Evry</strain>
    </source>
</reference>
<keyword evidence="3" id="KW-1185">Reference proteome</keyword>
<evidence type="ECO:0000313" key="2">
    <source>
        <dbReference type="EMBL" id="CAO81227.1"/>
    </source>
</evidence>
<accession>B0VJ26</accession>
<dbReference type="RefSeq" id="WP_015425085.1">
    <property type="nucleotide sequence ID" value="NC_020449.1"/>
</dbReference>
<dbReference type="STRING" id="459349.CLOAM1374"/>
<dbReference type="PANTHER" id="PTHR30188:SF4">
    <property type="entry name" value="PROTEIN TRIGALACTOSYLDIACYLGLYCEROL 1, CHLOROPLASTIC"/>
    <property type="match status" value="1"/>
</dbReference>
<gene>
    <name evidence="2" type="ordered locus">CLOAM1374</name>
</gene>
<feature type="transmembrane region" description="Helical" evidence="1">
    <location>
        <begin position="230"/>
        <end position="250"/>
    </location>
</feature>
<feature type="transmembrane region" description="Helical" evidence="1">
    <location>
        <begin position="187"/>
        <end position="209"/>
    </location>
</feature>
<dbReference type="InterPro" id="IPR030802">
    <property type="entry name" value="Permease_MalE"/>
</dbReference>
<feature type="transmembrane region" description="Helical" evidence="1">
    <location>
        <begin position="141"/>
        <end position="167"/>
    </location>
</feature>
<dbReference type="PANTHER" id="PTHR30188">
    <property type="entry name" value="ABC TRANSPORTER PERMEASE PROTEIN-RELATED"/>
    <property type="match status" value="1"/>
</dbReference>
<organism evidence="2 3">
    <name type="scientific">Cloacimonas acidaminovorans (strain Evry)</name>
    <dbReference type="NCBI Taxonomy" id="459349"/>
    <lineage>
        <taxon>Bacteria</taxon>
        <taxon>Pseudomonadati</taxon>
        <taxon>Candidatus Cloacimonadota</taxon>
        <taxon>Candidatus Cloacimonadia</taxon>
        <taxon>Candidatus Cloacimonadales</taxon>
        <taxon>Candidatus Cloacimonadaceae</taxon>
        <taxon>Candidatus Cloacimonas</taxon>
    </lineage>
</organism>
<dbReference type="HOGENOM" id="CLU_045686_3_0_0"/>
<feature type="transmembrane region" description="Helical" evidence="1">
    <location>
        <begin position="48"/>
        <end position="71"/>
    </location>
</feature>
<keyword evidence="1" id="KW-1133">Transmembrane helix</keyword>
<feature type="transmembrane region" description="Helical" evidence="1">
    <location>
        <begin position="77"/>
        <end position="103"/>
    </location>
</feature>
<dbReference type="AlphaFoldDB" id="B0VJ26"/>
<dbReference type="GO" id="GO:0005548">
    <property type="term" value="F:phospholipid transporter activity"/>
    <property type="evidence" value="ECO:0007669"/>
    <property type="project" value="TreeGrafter"/>
</dbReference>
<dbReference type="OrthoDB" id="9810518at2"/>